<evidence type="ECO:0000256" key="12">
    <source>
        <dbReference type="RuleBase" id="RU003832"/>
    </source>
</evidence>
<dbReference type="Gene3D" id="3.40.50.11660">
    <property type="entry name" value="Glycosyl transferase family 10, C-terminal domain"/>
    <property type="match status" value="1"/>
</dbReference>
<proteinExistence type="inferred from homology"/>
<evidence type="ECO:0000259" key="15">
    <source>
        <dbReference type="Pfam" id="PF17039"/>
    </source>
</evidence>
<dbReference type="InterPro" id="IPR055270">
    <property type="entry name" value="Glyco_tran_10_C"/>
</dbReference>
<dbReference type="PANTHER" id="PTHR48438">
    <property type="entry name" value="ALPHA-(1,3)-FUCOSYLTRANSFERASE C-RELATED"/>
    <property type="match status" value="1"/>
</dbReference>
<feature type="signal peptide" evidence="13">
    <location>
        <begin position="1"/>
        <end position="23"/>
    </location>
</feature>
<organism evidence="16 17">
    <name type="scientific">Loxostege sticticalis</name>
    <name type="common">Beet webworm moth</name>
    <dbReference type="NCBI Taxonomy" id="481309"/>
    <lineage>
        <taxon>Eukaryota</taxon>
        <taxon>Metazoa</taxon>
        <taxon>Ecdysozoa</taxon>
        <taxon>Arthropoda</taxon>
        <taxon>Hexapoda</taxon>
        <taxon>Insecta</taxon>
        <taxon>Pterygota</taxon>
        <taxon>Neoptera</taxon>
        <taxon>Endopterygota</taxon>
        <taxon>Lepidoptera</taxon>
        <taxon>Glossata</taxon>
        <taxon>Ditrysia</taxon>
        <taxon>Pyraloidea</taxon>
        <taxon>Crambidae</taxon>
        <taxon>Pyraustinae</taxon>
        <taxon>Loxostege</taxon>
    </lineage>
</organism>
<evidence type="ECO:0000256" key="13">
    <source>
        <dbReference type="SAM" id="SignalP"/>
    </source>
</evidence>
<evidence type="ECO:0000256" key="10">
    <source>
        <dbReference type="ARBA" id="ARBA00023136"/>
    </source>
</evidence>
<dbReference type="InterPro" id="IPR038577">
    <property type="entry name" value="GT10-like_C_sf"/>
</dbReference>
<evidence type="ECO:0000256" key="7">
    <source>
        <dbReference type="ARBA" id="ARBA00022968"/>
    </source>
</evidence>
<comment type="pathway">
    <text evidence="2">Protein modification; protein glycosylation.</text>
</comment>
<dbReference type="PANTHER" id="PTHR48438:SF1">
    <property type="entry name" value="ALPHA-(1,3)-FUCOSYLTRANSFERASE C-RELATED"/>
    <property type="match status" value="1"/>
</dbReference>
<evidence type="ECO:0000256" key="3">
    <source>
        <dbReference type="ARBA" id="ARBA00008919"/>
    </source>
</evidence>
<dbReference type="EC" id="2.4.1.-" evidence="12"/>
<evidence type="ECO:0000313" key="17">
    <source>
        <dbReference type="Proteomes" id="UP001549920"/>
    </source>
</evidence>
<keyword evidence="10" id="KW-0472">Membrane</keyword>
<evidence type="ECO:0000256" key="6">
    <source>
        <dbReference type="ARBA" id="ARBA00022692"/>
    </source>
</evidence>
<dbReference type="InterPro" id="IPR001503">
    <property type="entry name" value="Glyco_trans_10"/>
</dbReference>
<evidence type="ECO:0000259" key="14">
    <source>
        <dbReference type="Pfam" id="PF00852"/>
    </source>
</evidence>
<evidence type="ECO:0000256" key="5">
    <source>
        <dbReference type="ARBA" id="ARBA00022679"/>
    </source>
</evidence>
<keyword evidence="7" id="KW-0735">Signal-anchor</keyword>
<keyword evidence="5 12" id="KW-0808">Transferase</keyword>
<feature type="domain" description="Fucosyltransferase C-terminal" evidence="14">
    <location>
        <begin position="228"/>
        <end position="399"/>
    </location>
</feature>
<dbReference type="EMBL" id="JBEUOH010000018">
    <property type="protein sequence ID" value="KAL0870305.1"/>
    <property type="molecule type" value="Genomic_DNA"/>
</dbReference>
<keyword evidence="11" id="KW-0325">Glycoprotein</keyword>
<evidence type="ECO:0000256" key="9">
    <source>
        <dbReference type="ARBA" id="ARBA00023034"/>
    </source>
</evidence>
<dbReference type="Proteomes" id="UP001549920">
    <property type="component" value="Unassembled WGS sequence"/>
</dbReference>
<feature type="domain" description="Fucosyltransferase N-terminal" evidence="15">
    <location>
        <begin position="79"/>
        <end position="193"/>
    </location>
</feature>
<gene>
    <name evidence="16" type="ORF">ABMA27_005327</name>
</gene>
<comment type="similarity">
    <text evidence="3 12">Belongs to the glycosyltransferase 10 family.</text>
</comment>
<reference evidence="16 17" key="1">
    <citation type="submission" date="2024-06" db="EMBL/GenBank/DDBJ databases">
        <title>A chromosome-level genome assembly of beet webworm, Loxostege sticticalis.</title>
        <authorList>
            <person name="Zhang Y."/>
        </authorList>
    </citation>
    <scope>NUCLEOTIDE SEQUENCE [LARGE SCALE GENOMIC DNA]</scope>
    <source>
        <strain evidence="16">AQ026</strain>
        <tissue evidence="16">Whole body</tissue>
    </source>
</reference>
<evidence type="ECO:0000256" key="11">
    <source>
        <dbReference type="ARBA" id="ARBA00023180"/>
    </source>
</evidence>
<dbReference type="InterPro" id="IPR031481">
    <property type="entry name" value="Glyco_tran_10_N"/>
</dbReference>
<keyword evidence="17" id="KW-1185">Reference proteome</keyword>
<dbReference type="Pfam" id="PF17039">
    <property type="entry name" value="Glyco_tran_10_N"/>
    <property type="match status" value="1"/>
</dbReference>
<keyword evidence="9 12" id="KW-0333">Golgi apparatus</keyword>
<evidence type="ECO:0000256" key="8">
    <source>
        <dbReference type="ARBA" id="ARBA00022989"/>
    </source>
</evidence>
<comment type="subcellular location">
    <subcellularLocation>
        <location evidence="1 12">Golgi apparatus</location>
        <location evidence="1 12">Golgi stack membrane</location>
        <topology evidence="1 12">Single-pass type II membrane protein</topology>
    </subcellularLocation>
</comment>
<accession>A0ABR3HIS7</accession>
<sequence>MLRPPTARCLFVVSVCVFRFINAVVPTQVVPNHTEPTELKHANTLYKNVSNINSNTSDQPRVNIKSDIHKVTLEVVELKFILLWNVPRDSPFDVMMEGQAAFYKRNCQYKNCFITDNRTFLADVTMFDAVVFNGKRCPELTAIDLPKRRLDTQKYILGATESAHYYPMCDPVYDDFFNWTWTYRLDSDILWRYITIYDLEGHIVGPRPDMKWPELAPVNYDTLRRKLASKYKMVAWFVSNCNSKSKRERFVATLDYVASQKYGWNVDVYGWCGPLRCPREQSSECYEILKLYYYFYLAFENSFAQDYVTEKLLNALNNDVVPVVFGRANYSSFLPPGSYLDARKLGPVRLADTMDAIYNNKTRYFEFFRWKNHFRYNYSLPADVCNLCAAMNDKEAIRRRTMYKYFRRWWNEGPCDGCGFKSRSIPVYVFLVQFFFSKLMAL</sequence>
<keyword evidence="8" id="KW-1133">Transmembrane helix</keyword>
<evidence type="ECO:0000313" key="16">
    <source>
        <dbReference type="EMBL" id="KAL0870305.1"/>
    </source>
</evidence>
<keyword evidence="6 12" id="KW-0812">Transmembrane</keyword>
<protein>
    <recommendedName>
        <fullName evidence="12">Fucosyltransferase</fullName>
        <ecNumber evidence="12">2.4.1.-</ecNumber>
    </recommendedName>
</protein>
<evidence type="ECO:0000256" key="2">
    <source>
        <dbReference type="ARBA" id="ARBA00004922"/>
    </source>
</evidence>
<feature type="chain" id="PRO_5046304722" description="Fucosyltransferase" evidence="13">
    <location>
        <begin position="24"/>
        <end position="442"/>
    </location>
</feature>
<evidence type="ECO:0000256" key="1">
    <source>
        <dbReference type="ARBA" id="ARBA00004447"/>
    </source>
</evidence>
<comment type="caution">
    <text evidence="16">The sequence shown here is derived from an EMBL/GenBank/DDBJ whole genome shotgun (WGS) entry which is preliminary data.</text>
</comment>
<dbReference type="Pfam" id="PF00852">
    <property type="entry name" value="Glyco_transf_10"/>
    <property type="match status" value="1"/>
</dbReference>
<dbReference type="SUPFAM" id="SSF53756">
    <property type="entry name" value="UDP-Glycosyltransferase/glycogen phosphorylase"/>
    <property type="match status" value="1"/>
</dbReference>
<keyword evidence="4 12" id="KW-0328">Glycosyltransferase</keyword>
<evidence type="ECO:0000256" key="4">
    <source>
        <dbReference type="ARBA" id="ARBA00022676"/>
    </source>
</evidence>
<name>A0ABR3HIS7_LOXSC</name>
<keyword evidence="13" id="KW-0732">Signal</keyword>